<dbReference type="EMBL" id="MU118907">
    <property type="protein sequence ID" value="KAF9641928.1"/>
    <property type="molecule type" value="Genomic_DNA"/>
</dbReference>
<sequence>MAPKTAPRESWRSFPAARARPGTYLLGKGLSIICGTELEEKFKHRHEGTGRERVVTKGGLYVGSLLFCFYTYIPQSPRRGARPGNRCNKWEGGYTRHDLREQDGVSAAQERACFRIRVRQRIENFETLLVLTAGPKRAGET</sequence>
<reference evidence="1" key="2">
    <citation type="journal article" date="2020" name="Nat. Commun.">
        <title>Large-scale genome sequencing of mycorrhizal fungi provides insights into the early evolution of symbiotic traits.</title>
        <authorList>
            <person name="Miyauchi S."/>
            <person name="Kiss E."/>
            <person name="Kuo A."/>
            <person name="Drula E."/>
            <person name="Kohler A."/>
            <person name="Sanchez-Garcia M."/>
            <person name="Morin E."/>
            <person name="Andreopoulos B."/>
            <person name="Barry K.W."/>
            <person name="Bonito G."/>
            <person name="Buee M."/>
            <person name="Carver A."/>
            <person name="Chen C."/>
            <person name="Cichocki N."/>
            <person name="Clum A."/>
            <person name="Culley D."/>
            <person name="Crous P.W."/>
            <person name="Fauchery L."/>
            <person name="Girlanda M."/>
            <person name="Hayes R.D."/>
            <person name="Keri Z."/>
            <person name="LaButti K."/>
            <person name="Lipzen A."/>
            <person name="Lombard V."/>
            <person name="Magnuson J."/>
            <person name="Maillard F."/>
            <person name="Murat C."/>
            <person name="Nolan M."/>
            <person name="Ohm R.A."/>
            <person name="Pangilinan J."/>
            <person name="Pereira M.F."/>
            <person name="Perotto S."/>
            <person name="Peter M."/>
            <person name="Pfister S."/>
            <person name="Riley R."/>
            <person name="Sitrit Y."/>
            <person name="Stielow J.B."/>
            <person name="Szollosi G."/>
            <person name="Zifcakova L."/>
            <person name="Stursova M."/>
            <person name="Spatafora J.W."/>
            <person name="Tedersoo L."/>
            <person name="Vaario L.M."/>
            <person name="Yamada A."/>
            <person name="Yan M."/>
            <person name="Wang P."/>
            <person name="Xu J."/>
            <person name="Bruns T."/>
            <person name="Baldrian P."/>
            <person name="Vilgalys R."/>
            <person name="Dunand C."/>
            <person name="Henrissat B."/>
            <person name="Grigoriev I.V."/>
            <person name="Hibbett D."/>
            <person name="Nagy L.G."/>
            <person name="Martin F.M."/>
        </authorList>
    </citation>
    <scope>NUCLEOTIDE SEQUENCE</scope>
    <source>
        <strain evidence="1">P2</strain>
    </source>
</reference>
<evidence type="ECO:0000313" key="1">
    <source>
        <dbReference type="EMBL" id="KAF9641928.1"/>
    </source>
</evidence>
<evidence type="ECO:0000313" key="2">
    <source>
        <dbReference type="Proteomes" id="UP000886501"/>
    </source>
</evidence>
<reference evidence="1" key="1">
    <citation type="submission" date="2019-10" db="EMBL/GenBank/DDBJ databases">
        <authorList>
            <consortium name="DOE Joint Genome Institute"/>
            <person name="Kuo A."/>
            <person name="Miyauchi S."/>
            <person name="Kiss E."/>
            <person name="Drula E."/>
            <person name="Kohler A."/>
            <person name="Sanchez-Garcia M."/>
            <person name="Andreopoulos B."/>
            <person name="Barry K.W."/>
            <person name="Bonito G."/>
            <person name="Buee M."/>
            <person name="Carver A."/>
            <person name="Chen C."/>
            <person name="Cichocki N."/>
            <person name="Clum A."/>
            <person name="Culley D."/>
            <person name="Crous P.W."/>
            <person name="Fauchery L."/>
            <person name="Girlanda M."/>
            <person name="Hayes R."/>
            <person name="Keri Z."/>
            <person name="Labutti K."/>
            <person name="Lipzen A."/>
            <person name="Lombard V."/>
            <person name="Magnuson J."/>
            <person name="Maillard F."/>
            <person name="Morin E."/>
            <person name="Murat C."/>
            <person name="Nolan M."/>
            <person name="Ohm R."/>
            <person name="Pangilinan J."/>
            <person name="Pereira M."/>
            <person name="Perotto S."/>
            <person name="Peter M."/>
            <person name="Riley R."/>
            <person name="Sitrit Y."/>
            <person name="Stielow B."/>
            <person name="Szollosi G."/>
            <person name="Zifcakova L."/>
            <person name="Stursova M."/>
            <person name="Spatafora J.W."/>
            <person name="Tedersoo L."/>
            <person name="Vaario L.-M."/>
            <person name="Yamada A."/>
            <person name="Yan M."/>
            <person name="Wang P."/>
            <person name="Xu J."/>
            <person name="Bruns T."/>
            <person name="Baldrian P."/>
            <person name="Vilgalys R."/>
            <person name="Henrissat B."/>
            <person name="Grigoriev I.V."/>
            <person name="Hibbett D."/>
            <person name="Nagy L.G."/>
            <person name="Martin F.M."/>
        </authorList>
    </citation>
    <scope>NUCLEOTIDE SEQUENCE</scope>
    <source>
        <strain evidence="1">P2</strain>
    </source>
</reference>
<organism evidence="1 2">
    <name type="scientific">Thelephora ganbajun</name>
    <name type="common">Ganba fungus</name>
    <dbReference type="NCBI Taxonomy" id="370292"/>
    <lineage>
        <taxon>Eukaryota</taxon>
        <taxon>Fungi</taxon>
        <taxon>Dikarya</taxon>
        <taxon>Basidiomycota</taxon>
        <taxon>Agaricomycotina</taxon>
        <taxon>Agaricomycetes</taxon>
        <taxon>Thelephorales</taxon>
        <taxon>Thelephoraceae</taxon>
        <taxon>Thelephora</taxon>
    </lineage>
</organism>
<gene>
    <name evidence="1" type="ORF">BDM02DRAFT_2999977</name>
</gene>
<keyword evidence="2" id="KW-1185">Reference proteome</keyword>
<name>A0ACB6YXL2_THEGA</name>
<dbReference type="Proteomes" id="UP000886501">
    <property type="component" value="Unassembled WGS sequence"/>
</dbReference>
<accession>A0ACB6YXL2</accession>
<protein>
    <submittedName>
        <fullName evidence="1">Uncharacterized protein</fullName>
    </submittedName>
</protein>
<comment type="caution">
    <text evidence="1">The sequence shown here is derived from an EMBL/GenBank/DDBJ whole genome shotgun (WGS) entry which is preliminary data.</text>
</comment>
<proteinExistence type="predicted"/>